<gene>
    <name evidence="2" type="ORF">C2E16_09435</name>
</gene>
<keyword evidence="1" id="KW-0812">Transmembrane</keyword>
<feature type="transmembrane region" description="Helical" evidence="1">
    <location>
        <begin position="36"/>
        <end position="59"/>
    </location>
</feature>
<dbReference type="GeneID" id="84630660"/>
<keyword evidence="1" id="KW-1133">Transmembrane helix</keyword>
<reference evidence="2 3" key="1">
    <citation type="submission" date="2018-01" db="EMBL/GenBank/DDBJ databases">
        <title>Complete and assembled Genome of Pantoea calida DSM22759T.</title>
        <authorList>
            <person name="Stevens M.J.A."/>
            <person name="Zurfluh K."/>
            <person name="Stephan R."/>
        </authorList>
    </citation>
    <scope>NUCLEOTIDE SEQUENCE [LARGE SCALE GENOMIC DNA]</scope>
    <source>
        <strain evidence="2 3">DSM 22759</strain>
    </source>
</reference>
<dbReference type="Proteomes" id="UP000237673">
    <property type="component" value="Chromosome"/>
</dbReference>
<dbReference type="RefSeq" id="WP_038626475.1">
    <property type="nucleotide sequence ID" value="NZ_CAXOMJ010000023.1"/>
</dbReference>
<organism evidence="2 3">
    <name type="scientific">Mixta calida</name>
    <dbReference type="NCBI Taxonomy" id="665913"/>
    <lineage>
        <taxon>Bacteria</taxon>
        <taxon>Pseudomonadati</taxon>
        <taxon>Pseudomonadota</taxon>
        <taxon>Gammaproteobacteria</taxon>
        <taxon>Enterobacterales</taxon>
        <taxon>Erwiniaceae</taxon>
        <taxon>Mixta</taxon>
    </lineage>
</organism>
<dbReference type="InterPro" id="IPR019698">
    <property type="entry name" value="DUF2583"/>
</dbReference>
<name>A0ABM6S0I0_9GAMM</name>
<dbReference type="EMBL" id="CP026378">
    <property type="protein sequence ID" value="AUY25100.1"/>
    <property type="molecule type" value="Genomic_DNA"/>
</dbReference>
<keyword evidence="1" id="KW-0472">Membrane</keyword>
<evidence type="ECO:0000256" key="1">
    <source>
        <dbReference type="SAM" id="Phobius"/>
    </source>
</evidence>
<accession>A0ABM6S0I0</accession>
<sequence>MKRKTAMVAGNVLMGLGLLTMISGIGYAVLNQLPQLQLSSLLTQASILGIFIGALMWLVGARISGREKVADRYYWLRHCDERCRRSSHHHSHTR</sequence>
<dbReference type="NCBIfam" id="NF007968">
    <property type="entry name" value="PRK10692.1"/>
    <property type="match status" value="1"/>
</dbReference>
<keyword evidence="3" id="KW-1185">Reference proteome</keyword>
<feature type="transmembrane region" description="Helical" evidence="1">
    <location>
        <begin position="12"/>
        <end position="30"/>
    </location>
</feature>
<evidence type="ECO:0008006" key="4">
    <source>
        <dbReference type="Google" id="ProtNLM"/>
    </source>
</evidence>
<protein>
    <recommendedName>
        <fullName evidence="4">DUF2583 domain-containing protein</fullName>
    </recommendedName>
</protein>
<dbReference type="Pfam" id="PF10762">
    <property type="entry name" value="DUF2583"/>
    <property type="match status" value="1"/>
</dbReference>
<evidence type="ECO:0000313" key="3">
    <source>
        <dbReference type="Proteomes" id="UP000237673"/>
    </source>
</evidence>
<proteinExistence type="predicted"/>
<evidence type="ECO:0000313" key="2">
    <source>
        <dbReference type="EMBL" id="AUY25100.1"/>
    </source>
</evidence>